<dbReference type="InterPro" id="IPR024047">
    <property type="entry name" value="MM3350-like_sf"/>
</dbReference>
<dbReference type="Proteomes" id="UP001055940">
    <property type="component" value="Chromosome"/>
</dbReference>
<name>A0ABY5DEV3_9ACTN</name>
<reference evidence="2" key="1">
    <citation type="submission" date="2022-06" db="EMBL/GenBank/DDBJ databases">
        <authorList>
            <person name="Ping M."/>
        </authorList>
    </citation>
    <scope>NUCLEOTIDE SEQUENCE</scope>
    <source>
        <strain evidence="2">JCM11759T</strain>
    </source>
</reference>
<dbReference type="Pfam" id="PF07929">
    <property type="entry name" value="PRiA4_ORF3"/>
    <property type="match status" value="1"/>
</dbReference>
<keyword evidence="3" id="KW-1185">Reference proteome</keyword>
<dbReference type="Gene3D" id="3.10.290.30">
    <property type="entry name" value="MM3350-like"/>
    <property type="match status" value="1"/>
</dbReference>
<gene>
    <name evidence="2" type="ORF">NE857_13160</name>
</gene>
<protein>
    <submittedName>
        <fullName evidence="2">Plasmid pRiA4b ORF-3 family protein</fullName>
    </submittedName>
</protein>
<accession>A0ABY5DEV3</accession>
<feature type="domain" description="Plasmid pRiA4b Orf3-like" evidence="1">
    <location>
        <begin position="10"/>
        <end position="180"/>
    </location>
</feature>
<organism evidence="2 3">
    <name type="scientific">Nocardiopsis exhalans</name>
    <dbReference type="NCBI Taxonomy" id="163604"/>
    <lineage>
        <taxon>Bacteria</taxon>
        <taxon>Bacillati</taxon>
        <taxon>Actinomycetota</taxon>
        <taxon>Actinomycetes</taxon>
        <taxon>Streptosporangiales</taxon>
        <taxon>Nocardiopsidaceae</taxon>
        <taxon>Nocardiopsis</taxon>
    </lineage>
</organism>
<sequence length="705" mass="75918">MSQKSPENRVYRLKIVLEGTEPPVWRLVEVPAGLRLSHLHVVIQTVMGWEHAHPHAFEFGKRHYSEGGGGFGGDLDEFEARVGEVLSRKGSKGVYTYDFGDDWRHLIVVEATGEAAPDTFYPRVLDGHGGGPPEDCGGVDAFERLRRLREHPEERGRDDHSVTGEQLMWVESLEPDELDLELIQDDLWELFEGAALGGGGEEPSPARPVTLPPEEELAAAALQTSPLRELLALARWVSYGIKLTGTGVPRPADIRAAVGALDLWPHACEAEAEERAERVRKLRSARGLPEFLDLWDTAVALGLIEVSSARAHTCAELLVSGPTPGRVLEWWTELFGSTIEGSFGGDGTGSVGADPLFGEVELFYLALRMLYEAPDEFEADLAELVRTMAAGAEEDFEELDLAADPTPAEEFGDTGAASKHAAGHDGFLSESVLEPLYLMMHEVAEVGAVRLVDATSAEVREAVLEQNPFGLSAPPSSAIDCLAVLTPLGRYGVRQYLLGTGIPAPLTEEVADADAAGLLDMLSTTPPELHPTVTAPWLAARTPQEAVREIAEAAADLTGLGALRRALASGVLGSAGEEVVPELRSLLGSDRRTVTALAAGALLSRPERPQEEAEALNEEYGLWLAIDRMSGPLELGEENFVALLGLDTGEGSGPIEQLLFERGEQLWKVDHPATAEVLEALGRLHPDKTAAKAARRAARKARSQG</sequence>
<evidence type="ECO:0000259" key="1">
    <source>
        <dbReference type="Pfam" id="PF07929"/>
    </source>
</evidence>
<dbReference type="PANTHER" id="PTHR41878">
    <property type="entry name" value="LEXA REPRESSOR-RELATED"/>
    <property type="match status" value="1"/>
</dbReference>
<dbReference type="PANTHER" id="PTHR41878:SF1">
    <property type="entry name" value="TNPR PROTEIN"/>
    <property type="match status" value="1"/>
</dbReference>
<evidence type="ECO:0000313" key="2">
    <source>
        <dbReference type="EMBL" id="USY22470.1"/>
    </source>
</evidence>
<dbReference type="SUPFAM" id="SSF159941">
    <property type="entry name" value="MM3350-like"/>
    <property type="match status" value="1"/>
</dbReference>
<evidence type="ECO:0000313" key="3">
    <source>
        <dbReference type="Proteomes" id="UP001055940"/>
    </source>
</evidence>
<proteinExistence type="predicted"/>
<dbReference type="RefSeq" id="WP_254421243.1">
    <property type="nucleotide sequence ID" value="NZ_BAAAJB010000067.1"/>
</dbReference>
<dbReference type="InterPro" id="IPR012912">
    <property type="entry name" value="Plasmid_pRiA4b_Orf3-like"/>
</dbReference>
<dbReference type="EMBL" id="CP099837">
    <property type="protein sequence ID" value="USY22470.1"/>
    <property type="molecule type" value="Genomic_DNA"/>
</dbReference>